<evidence type="ECO:0000313" key="5">
    <source>
        <dbReference type="Proteomes" id="UP000663852"/>
    </source>
</evidence>
<dbReference type="SUPFAM" id="SSF81301">
    <property type="entry name" value="Nucleotidyltransferase"/>
    <property type="match status" value="1"/>
</dbReference>
<keyword evidence="1" id="KW-0812">Transmembrane</keyword>
<organism evidence="3 5">
    <name type="scientific">Adineta ricciae</name>
    <name type="common">Rotifer</name>
    <dbReference type="NCBI Taxonomy" id="249248"/>
    <lineage>
        <taxon>Eukaryota</taxon>
        <taxon>Metazoa</taxon>
        <taxon>Spiralia</taxon>
        <taxon>Gnathifera</taxon>
        <taxon>Rotifera</taxon>
        <taxon>Eurotatoria</taxon>
        <taxon>Bdelloidea</taxon>
        <taxon>Adinetida</taxon>
        <taxon>Adinetidae</taxon>
        <taxon>Adineta</taxon>
    </lineage>
</organism>
<keyword evidence="1" id="KW-0472">Membrane</keyword>
<proteinExistence type="predicted"/>
<dbReference type="Gene3D" id="3.30.460.10">
    <property type="entry name" value="Beta Polymerase, domain 2"/>
    <property type="match status" value="1"/>
</dbReference>
<accession>A0A815GME0</accession>
<protein>
    <recommendedName>
        <fullName evidence="6">Poly A polymerase head domain-containing protein</fullName>
    </recommendedName>
</protein>
<evidence type="ECO:0000313" key="2">
    <source>
        <dbReference type="EMBL" id="CAF1323600.1"/>
    </source>
</evidence>
<dbReference type="EMBL" id="CAJNOR010002652">
    <property type="protein sequence ID" value="CAF1323600.1"/>
    <property type="molecule type" value="Genomic_DNA"/>
</dbReference>
<evidence type="ECO:0000313" key="3">
    <source>
        <dbReference type="EMBL" id="CAF1340779.1"/>
    </source>
</evidence>
<keyword evidence="1" id="KW-1133">Transmembrane helix</keyword>
<dbReference type="Proteomes" id="UP000663828">
    <property type="component" value="Unassembled WGS sequence"/>
</dbReference>
<comment type="caution">
    <text evidence="3">The sequence shown here is derived from an EMBL/GenBank/DDBJ whole genome shotgun (WGS) entry which is preliminary data.</text>
</comment>
<dbReference type="Proteomes" id="UP000663852">
    <property type="component" value="Unassembled WGS sequence"/>
</dbReference>
<evidence type="ECO:0000256" key="1">
    <source>
        <dbReference type="SAM" id="Phobius"/>
    </source>
</evidence>
<keyword evidence="4" id="KW-1185">Reference proteome</keyword>
<dbReference type="EMBL" id="CAJNOJ010000253">
    <property type="protein sequence ID" value="CAF1340779.1"/>
    <property type="molecule type" value="Genomic_DNA"/>
</dbReference>
<reference evidence="3" key="1">
    <citation type="submission" date="2021-02" db="EMBL/GenBank/DDBJ databases">
        <authorList>
            <person name="Nowell W R."/>
        </authorList>
    </citation>
    <scope>NUCLEOTIDE SEQUENCE</scope>
</reference>
<dbReference type="OrthoDB" id="445712at2759"/>
<evidence type="ECO:0000313" key="4">
    <source>
        <dbReference type="Proteomes" id="UP000663828"/>
    </source>
</evidence>
<dbReference type="AlphaFoldDB" id="A0A815GME0"/>
<sequence>MQRQRTKRAVEHFQMSECQEISQDDFDLSRQKYHLSQMKFYIQTKYFQSKKFSDYFHEVIEEQEAASSTQIKFGQIFSLLLSFNCEIFIHGGAIRDLILNLPIHDIDGEYFCSKDKMKSLCDEQFMQKIFGQCHFLPSGHLILGQNLFHNYTFDPFEAYPMETVFTSPMYTNEYTTNTIFYDVNSRIIIDITGYGLYDTFNRIIRLTIANPNERYLWLNEQVAKPYDGFKKLSRYWKLRADPHKYLPAPLNQTLIHTDEFIIENVKFLWKNQTSAIENIFRKLYCDLIRGDLNNQSLCYLQSNPYNSSLDAFLNYDRVFERDMGSTWFNENILQKNINHFYVQTTNKHRVSFHLYEFLFVFACILILVLFLLFYKKCSTYERIH</sequence>
<name>A0A815GME0_ADIRI</name>
<evidence type="ECO:0008006" key="6">
    <source>
        <dbReference type="Google" id="ProtNLM"/>
    </source>
</evidence>
<dbReference type="InterPro" id="IPR043519">
    <property type="entry name" value="NT_sf"/>
</dbReference>
<gene>
    <name evidence="3" type="ORF">EDS130_LOCUS32724</name>
    <name evidence="2" type="ORF">XAT740_LOCUS30047</name>
</gene>
<feature type="transmembrane region" description="Helical" evidence="1">
    <location>
        <begin position="352"/>
        <end position="374"/>
    </location>
</feature>